<sequence>MTRILETDLYPPVKAFLTKQGYEVKAEVGAADVVARRGEEDPVIVELKTGFTLGLFHQAVERQSVTDAVYVAVARGSGRRFQQSLKNNLALARRLGLGVITVRLSDGLVEVHLDPAPYAPRKSRRRKERLLREFSRRVGDPNTGGSTRVTLVTAYRQDAIRCALHLKDNGPSRGADVAKSTGIGRATRMMADDHYGWFERVERGVYALTPKGLESLQDHKEEVG</sequence>
<dbReference type="RefSeq" id="WP_207138007.1">
    <property type="nucleotide sequence ID" value="NZ_JAEKJZ010000001.1"/>
</dbReference>
<protein>
    <submittedName>
        <fullName evidence="1">Uncharacterized protein</fullName>
    </submittedName>
</protein>
<comment type="caution">
    <text evidence="1">The sequence shown here is derived from an EMBL/GenBank/DDBJ whole genome shotgun (WGS) entry which is preliminary data.</text>
</comment>
<evidence type="ECO:0000313" key="2">
    <source>
        <dbReference type="Proteomes" id="UP000664096"/>
    </source>
</evidence>
<dbReference type="EMBL" id="JAEKJZ010000001">
    <property type="protein sequence ID" value="MBN9668781.1"/>
    <property type="molecule type" value="Genomic_DNA"/>
</dbReference>
<proteinExistence type="predicted"/>
<dbReference type="AlphaFoldDB" id="A0A939E9R8"/>
<dbReference type="Proteomes" id="UP000664096">
    <property type="component" value="Unassembled WGS sequence"/>
</dbReference>
<gene>
    <name evidence="1" type="ORF">JF539_00440</name>
</gene>
<organism evidence="1 2">
    <name type="scientific">Roseibium aggregatum</name>
    <dbReference type="NCBI Taxonomy" id="187304"/>
    <lineage>
        <taxon>Bacteria</taxon>
        <taxon>Pseudomonadati</taxon>
        <taxon>Pseudomonadota</taxon>
        <taxon>Alphaproteobacteria</taxon>
        <taxon>Hyphomicrobiales</taxon>
        <taxon>Stappiaceae</taxon>
        <taxon>Roseibium</taxon>
    </lineage>
</organism>
<evidence type="ECO:0000313" key="1">
    <source>
        <dbReference type="EMBL" id="MBN9668781.1"/>
    </source>
</evidence>
<reference evidence="1" key="1">
    <citation type="submission" date="2020-12" db="EMBL/GenBank/DDBJ databases">
        <title>Oil enriched cultivation method for isolating marine PHA-producing bacteria.</title>
        <authorList>
            <person name="Zheng W."/>
            <person name="Yu S."/>
            <person name="Huang Y."/>
        </authorList>
    </citation>
    <scope>NUCLEOTIDE SEQUENCE</scope>
    <source>
        <strain evidence="1">SY-2-12</strain>
    </source>
</reference>
<dbReference type="InterPro" id="IPR018679">
    <property type="entry name" value="DUF2161"/>
</dbReference>
<accession>A0A939E9R8</accession>
<dbReference type="Pfam" id="PF09929">
    <property type="entry name" value="DUF2161"/>
    <property type="match status" value="1"/>
</dbReference>
<name>A0A939E9R8_9HYPH</name>